<evidence type="ECO:0000313" key="3">
    <source>
        <dbReference type="Proteomes" id="UP001211005"/>
    </source>
</evidence>
<feature type="chain" id="PRO_5045229404" evidence="1">
    <location>
        <begin position="22"/>
        <end position="282"/>
    </location>
</feature>
<keyword evidence="3" id="KW-1185">Reference proteome</keyword>
<keyword evidence="1" id="KW-0732">Signal</keyword>
<evidence type="ECO:0000313" key="2">
    <source>
        <dbReference type="EMBL" id="WBA43339.1"/>
    </source>
</evidence>
<organism evidence="2 3">
    <name type="scientific">Hymenobacter canadensis</name>
    <dbReference type="NCBI Taxonomy" id="2999067"/>
    <lineage>
        <taxon>Bacteria</taxon>
        <taxon>Pseudomonadati</taxon>
        <taxon>Bacteroidota</taxon>
        <taxon>Cytophagia</taxon>
        <taxon>Cytophagales</taxon>
        <taxon>Hymenobacteraceae</taxon>
        <taxon>Hymenobacter</taxon>
    </lineage>
</organism>
<proteinExistence type="predicted"/>
<protein>
    <submittedName>
        <fullName evidence="2">Uncharacterized protein</fullName>
    </submittedName>
</protein>
<evidence type="ECO:0000256" key="1">
    <source>
        <dbReference type="SAM" id="SignalP"/>
    </source>
</evidence>
<name>A0ABY7LSH2_9BACT</name>
<sequence length="282" mass="31313">MKSTFILGSVLALLSQAPAVAQSTKLQALEQKILQEGLALYESERASWVATDLLMAQKPDMTGMIGYLSYADEDSVRTVFFQQTADQESFTARYSFSFPRTAIQPATGRRFAARPASAREQMLFTQRLQVMEELESGRVAGKPYLFPKNTRPNVVLLEQPAGTRAYVLAGPQEGGVLPIGNDLLMSFSTAGKLTKVERLHNSYLAMRMPEDGTTVEGGMHTHLPAHPYITPTDICSLLLYAEAFPAPQHYVMGSDYVSVFNIPQRRLTLLTKKAFDKMYDSK</sequence>
<feature type="signal peptide" evidence="1">
    <location>
        <begin position="1"/>
        <end position="21"/>
    </location>
</feature>
<accession>A0ABY7LSH2</accession>
<gene>
    <name evidence="2" type="ORF">O3303_07165</name>
</gene>
<reference evidence="2 3" key="1">
    <citation type="submission" date="2022-12" db="EMBL/GenBank/DDBJ databases">
        <title>Hymenobacter canadensis sp. nov. isolated from lake water of the Cambridge Bay, Canada.</title>
        <authorList>
            <person name="Kim W.H."/>
            <person name="Lee Y.M."/>
        </authorList>
    </citation>
    <scope>NUCLEOTIDE SEQUENCE [LARGE SCALE GENOMIC DNA]</scope>
    <source>
        <strain evidence="2 3">PAMC 29467</strain>
    </source>
</reference>
<dbReference type="RefSeq" id="WP_269561379.1">
    <property type="nucleotide sequence ID" value="NZ_CP114767.1"/>
</dbReference>
<dbReference type="EMBL" id="CP114767">
    <property type="protein sequence ID" value="WBA43339.1"/>
    <property type="molecule type" value="Genomic_DNA"/>
</dbReference>
<dbReference type="Proteomes" id="UP001211005">
    <property type="component" value="Chromosome"/>
</dbReference>